<protein>
    <submittedName>
        <fullName evidence="2">Uncharacterized protein</fullName>
    </submittedName>
</protein>
<sequence>MSQYVPPLIDSVNIDDGQSIIIINTTNGIRIATITENGVTRQLTDAEAAAHLKRMALLIGGFGSEVPFNTGVQSGSHDRPPGPSSSGSPPGSGPYQVISGKIPLAAILQASNIGSPGPPGQRFSVISGRSPRHGSHSGRPGKSSYSGGVISGNKNRPSKKDEGTGKR</sequence>
<accession>A0A1L7WYN0</accession>
<evidence type="ECO:0000256" key="1">
    <source>
        <dbReference type="SAM" id="MobiDB-lite"/>
    </source>
</evidence>
<feature type="compositionally biased region" description="Basic and acidic residues" evidence="1">
    <location>
        <begin position="158"/>
        <end position="167"/>
    </location>
</feature>
<dbReference type="EMBL" id="FJOG01000010">
    <property type="protein sequence ID" value="CZR57873.1"/>
    <property type="molecule type" value="Genomic_DNA"/>
</dbReference>
<dbReference type="AlphaFoldDB" id="A0A1L7WYN0"/>
<feature type="region of interest" description="Disordered" evidence="1">
    <location>
        <begin position="68"/>
        <end position="98"/>
    </location>
</feature>
<dbReference type="Proteomes" id="UP000184330">
    <property type="component" value="Unassembled WGS sequence"/>
</dbReference>
<reference evidence="2 3" key="1">
    <citation type="submission" date="2016-03" db="EMBL/GenBank/DDBJ databases">
        <authorList>
            <person name="Ploux O."/>
        </authorList>
    </citation>
    <scope>NUCLEOTIDE SEQUENCE [LARGE SCALE GENOMIC DNA]</scope>
    <source>
        <strain evidence="2 3">UAMH 11012</strain>
    </source>
</reference>
<evidence type="ECO:0000313" key="2">
    <source>
        <dbReference type="EMBL" id="CZR57873.1"/>
    </source>
</evidence>
<proteinExistence type="predicted"/>
<name>A0A1L7WYN0_9HELO</name>
<evidence type="ECO:0000313" key="3">
    <source>
        <dbReference type="Proteomes" id="UP000184330"/>
    </source>
</evidence>
<feature type="region of interest" description="Disordered" evidence="1">
    <location>
        <begin position="110"/>
        <end position="167"/>
    </location>
</feature>
<keyword evidence="3" id="KW-1185">Reference proteome</keyword>
<organism evidence="2 3">
    <name type="scientific">Phialocephala subalpina</name>
    <dbReference type="NCBI Taxonomy" id="576137"/>
    <lineage>
        <taxon>Eukaryota</taxon>
        <taxon>Fungi</taxon>
        <taxon>Dikarya</taxon>
        <taxon>Ascomycota</taxon>
        <taxon>Pezizomycotina</taxon>
        <taxon>Leotiomycetes</taxon>
        <taxon>Helotiales</taxon>
        <taxon>Mollisiaceae</taxon>
        <taxon>Phialocephala</taxon>
        <taxon>Phialocephala fortinii species complex</taxon>
    </lineage>
</organism>
<gene>
    <name evidence="2" type="ORF">PAC_07762</name>
</gene>